<gene>
    <name evidence="1" type="ORF">RDI58_003731</name>
</gene>
<evidence type="ECO:0000313" key="1">
    <source>
        <dbReference type="EMBL" id="KAK6805946.1"/>
    </source>
</evidence>
<comment type="caution">
    <text evidence="1">The sequence shown here is derived from an EMBL/GenBank/DDBJ whole genome shotgun (WGS) entry which is preliminary data.</text>
</comment>
<reference evidence="1 2" key="1">
    <citation type="submission" date="2024-02" db="EMBL/GenBank/DDBJ databases">
        <title>de novo genome assembly of Solanum bulbocastanum strain 11H21.</title>
        <authorList>
            <person name="Hosaka A.J."/>
        </authorList>
    </citation>
    <scope>NUCLEOTIDE SEQUENCE [LARGE SCALE GENOMIC DNA]</scope>
    <source>
        <tissue evidence="1">Young leaves</tissue>
    </source>
</reference>
<evidence type="ECO:0000313" key="2">
    <source>
        <dbReference type="Proteomes" id="UP001371456"/>
    </source>
</evidence>
<sequence length="23" mass="2439">MNVVESGGKNVEVAVVTNEHGLR</sequence>
<name>A0AAN8UI19_SOLBU</name>
<dbReference type="EMBL" id="JBANQN010000001">
    <property type="protein sequence ID" value="KAK6805946.1"/>
    <property type="molecule type" value="Genomic_DNA"/>
</dbReference>
<dbReference type="Proteomes" id="UP001371456">
    <property type="component" value="Unassembled WGS sequence"/>
</dbReference>
<protein>
    <submittedName>
        <fullName evidence="1">Uncharacterized protein</fullName>
    </submittedName>
</protein>
<accession>A0AAN8UI19</accession>
<organism evidence="1 2">
    <name type="scientific">Solanum bulbocastanum</name>
    <name type="common">Wild potato</name>
    <dbReference type="NCBI Taxonomy" id="147425"/>
    <lineage>
        <taxon>Eukaryota</taxon>
        <taxon>Viridiplantae</taxon>
        <taxon>Streptophyta</taxon>
        <taxon>Embryophyta</taxon>
        <taxon>Tracheophyta</taxon>
        <taxon>Spermatophyta</taxon>
        <taxon>Magnoliopsida</taxon>
        <taxon>eudicotyledons</taxon>
        <taxon>Gunneridae</taxon>
        <taxon>Pentapetalae</taxon>
        <taxon>asterids</taxon>
        <taxon>lamiids</taxon>
        <taxon>Solanales</taxon>
        <taxon>Solanaceae</taxon>
        <taxon>Solanoideae</taxon>
        <taxon>Solaneae</taxon>
        <taxon>Solanum</taxon>
    </lineage>
</organism>
<keyword evidence="2" id="KW-1185">Reference proteome</keyword>
<proteinExistence type="predicted"/>
<dbReference type="AlphaFoldDB" id="A0AAN8UI19"/>